<dbReference type="RefSeq" id="WP_378246746.1">
    <property type="nucleotide sequence ID" value="NZ_JBHSKF010000004.1"/>
</dbReference>
<comment type="caution">
    <text evidence="2">The sequence shown here is derived from an EMBL/GenBank/DDBJ whole genome shotgun (WGS) entry which is preliminary data.</text>
</comment>
<dbReference type="EMBL" id="JBHSKF010000004">
    <property type="protein sequence ID" value="MFC5287607.1"/>
    <property type="molecule type" value="Genomic_DNA"/>
</dbReference>
<evidence type="ECO:0000313" key="2">
    <source>
        <dbReference type="EMBL" id="MFC5287607.1"/>
    </source>
</evidence>
<sequence>MRAERQTWLLPAVLIAVVVTAAGGLLARDLYAESAPATTQRPVVPSTSAVPPSEQPGSRAVQGTEDAIRHPMYETVRQLLQTHFDAINGRSYERWMTTVTSTHIENRPEDDWRVAYRSTQDGSVVVHRIEAGPADRARVLLGFTSTQDLADTPPELPETCIRWRVVYALAVENGAWRIDAGTTGASPQHDPC</sequence>
<dbReference type="Proteomes" id="UP001596157">
    <property type="component" value="Unassembled WGS sequence"/>
</dbReference>
<accession>A0ABW0EJN5</accession>
<evidence type="ECO:0000256" key="1">
    <source>
        <dbReference type="SAM" id="MobiDB-lite"/>
    </source>
</evidence>
<organism evidence="2 3">
    <name type="scientific">Actinokineospora guangxiensis</name>
    <dbReference type="NCBI Taxonomy" id="1490288"/>
    <lineage>
        <taxon>Bacteria</taxon>
        <taxon>Bacillati</taxon>
        <taxon>Actinomycetota</taxon>
        <taxon>Actinomycetes</taxon>
        <taxon>Pseudonocardiales</taxon>
        <taxon>Pseudonocardiaceae</taxon>
        <taxon>Actinokineospora</taxon>
    </lineage>
</organism>
<feature type="compositionally biased region" description="Low complexity" evidence="1">
    <location>
        <begin position="42"/>
        <end position="52"/>
    </location>
</feature>
<name>A0ABW0EJN5_9PSEU</name>
<protein>
    <recommendedName>
        <fullName evidence="4">Mce-associated membrane protein</fullName>
    </recommendedName>
</protein>
<feature type="region of interest" description="Disordered" evidence="1">
    <location>
        <begin position="36"/>
        <end position="62"/>
    </location>
</feature>
<evidence type="ECO:0008006" key="4">
    <source>
        <dbReference type="Google" id="ProtNLM"/>
    </source>
</evidence>
<proteinExistence type="predicted"/>
<reference evidence="3" key="1">
    <citation type="journal article" date="2019" name="Int. J. Syst. Evol. Microbiol.">
        <title>The Global Catalogue of Microorganisms (GCM) 10K type strain sequencing project: providing services to taxonomists for standard genome sequencing and annotation.</title>
        <authorList>
            <consortium name="The Broad Institute Genomics Platform"/>
            <consortium name="The Broad Institute Genome Sequencing Center for Infectious Disease"/>
            <person name="Wu L."/>
            <person name="Ma J."/>
        </authorList>
    </citation>
    <scope>NUCLEOTIDE SEQUENCE [LARGE SCALE GENOMIC DNA]</scope>
    <source>
        <strain evidence="3">CCUG 59778</strain>
    </source>
</reference>
<gene>
    <name evidence="2" type="ORF">ACFPM7_11150</name>
</gene>
<keyword evidence="3" id="KW-1185">Reference proteome</keyword>
<evidence type="ECO:0000313" key="3">
    <source>
        <dbReference type="Proteomes" id="UP001596157"/>
    </source>
</evidence>